<proteinExistence type="inferred from homology"/>
<dbReference type="PANTHER" id="PTHR24356">
    <property type="entry name" value="SERINE/THREONINE-PROTEIN KINASE"/>
    <property type="match status" value="1"/>
</dbReference>
<comment type="catalytic activity">
    <reaction evidence="8">
        <text>L-seryl-[protein] + ATP = O-phospho-L-seryl-[protein] + ADP + H(+)</text>
        <dbReference type="Rhea" id="RHEA:17989"/>
        <dbReference type="Rhea" id="RHEA-COMP:9863"/>
        <dbReference type="Rhea" id="RHEA-COMP:11604"/>
        <dbReference type="ChEBI" id="CHEBI:15378"/>
        <dbReference type="ChEBI" id="CHEBI:29999"/>
        <dbReference type="ChEBI" id="CHEBI:30616"/>
        <dbReference type="ChEBI" id="CHEBI:83421"/>
        <dbReference type="ChEBI" id="CHEBI:456216"/>
        <dbReference type="EC" id="2.7.11.1"/>
    </reaction>
</comment>
<dbReference type="InterPro" id="IPR008271">
    <property type="entry name" value="Ser/Thr_kinase_AS"/>
</dbReference>
<keyword evidence="3" id="KW-0808">Transferase</keyword>
<dbReference type="PROSITE" id="PS00107">
    <property type="entry name" value="PROTEIN_KINASE_ATP"/>
    <property type="match status" value="1"/>
</dbReference>
<dbReference type="Gene3D" id="1.10.510.10">
    <property type="entry name" value="Transferase(Phosphotransferase) domain 1"/>
    <property type="match status" value="1"/>
</dbReference>
<dbReference type="EMBL" id="KB445803">
    <property type="protein sequence ID" value="EMD34240.1"/>
    <property type="molecule type" value="Genomic_DNA"/>
</dbReference>
<dbReference type="PROSITE" id="PS50011">
    <property type="entry name" value="PROTEIN_KINASE_DOM"/>
    <property type="match status" value="1"/>
</dbReference>
<dbReference type="GO" id="GO:0035556">
    <property type="term" value="P:intracellular signal transduction"/>
    <property type="evidence" value="ECO:0007669"/>
    <property type="project" value="TreeGrafter"/>
</dbReference>
<dbReference type="STRING" id="914234.M2QPY6"/>
<evidence type="ECO:0000256" key="5">
    <source>
        <dbReference type="ARBA" id="ARBA00022777"/>
    </source>
</evidence>
<keyword evidence="6 9" id="KW-0067">ATP-binding</keyword>
<evidence type="ECO:0000256" key="8">
    <source>
        <dbReference type="ARBA" id="ARBA00048679"/>
    </source>
</evidence>
<comment type="similarity">
    <text evidence="10">Belongs to the protein kinase superfamily.</text>
</comment>
<dbReference type="PANTHER" id="PTHR24356:SF407">
    <property type="entry name" value="RAC SERINE_THREONINE-PROTEIN KINASE"/>
    <property type="match status" value="1"/>
</dbReference>
<feature type="non-terminal residue" evidence="12">
    <location>
        <position position="197"/>
    </location>
</feature>
<sequence length="197" mass="22250">MLGAGAHGRVFLAQERKSEQYFAIKVLTKRRQYSRSGGHARALIEKGCMGLAMQENLPFLMPLIASWDDDEDIFMIIPFCPESLLDLLYRDRDDTIDPKLIVAELILALAILHSKGFVHRDLKPENIFITSNGHILIGDFGLACMRPREESNQNFYHFQIPAGLNGTIGYLPPELLNPDSRSRTYTPKVDIFSMGLV</sequence>
<evidence type="ECO:0000256" key="7">
    <source>
        <dbReference type="ARBA" id="ARBA00047899"/>
    </source>
</evidence>
<dbReference type="HOGENOM" id="CLU_000288_181_1_1"/>
<evidence type="ECO:0000313" key="12">
    <source>
        <dbReference type="EMBL" id="EMD34240.1"/>
    </source>
</evidence>
<dbReference type="AlphaFoldDB" id="M2QPY6"/>
<reference evidence="12 13" key="1">
    <citation type="journal article" date="2012" name="Proc. Natl. Acad. Sci. U.S.A.">
        <title>Comparative genomics of Ceriporiopsis subvermispora and Phanerochaete chrysosporium provide insight into selective ligninolysis.</title>
        <authorList>
            <person name="Fernandez-Fueyo E."/>
            <person name="Ruiz-Duenas F.J."/>
            <person name="Ferreira P."/>
            <person name="Floudas D."/>
            <person name="Hibbett D.S."/>
            <person name="Canessa P."/>
            <person name="Larrondo L.F."/>
            <person name="James T.Y."/>
            <person name="Seelenfreund D."/>
            <person name="Lobos S."/>
            <person name="Polanco R."/>
            <person name="Tello M."/>
            <person name="Honda Y."/>
            <person name="Watanabe T."/>
            <person name="Watanabe T."/>
            <person name="Ryu J.S."/>
            <person name="Kubicek C.P."/>
            <person name="Schmoll M."/>
            <person name="Gaskell J."/>
            <person name="Hammel K.E."/>
            <person name="St John F.J."/>
            <person name="Vanden Wymelenberg A."/>
            <person name="Sabat G."/>
            <person name="Splinter BonDurant S."/>
            <person name="Syed K."/>
            <person name="Yadav J.S."/>
            <person name="Doddapaneni H."/>
            <person name="Subramanian V."/>
            <person name="Lavin J.L."/>
            <person name="Oguiza J.A."/>
            <person name="Perez G."/>
            <person name="Pisabarro A.G."/>
            <person name="Ramirez L."/>
            <person name="Santoyo F."/>
            <person name="Master E."/>
            <person name="Coutinho P.M."/>
            <person name="Henrissat B."/>
            <person name="Lombard V."/>
            <person name="Magnuson J.K."/>
            <person name="Kuees U."/>
            <person name="Hori C."/>
            <person name="Igarashi K."/>
            <person name="Samejima M."/>
            <person name="Held B.W."/>
            <person name="Barry K.W."/>
            <person name="LaButti K.M."/>
            <person name="Lapidus A."/>
            <person name="Lindquist E.A."/>
            <person name="Lucas S.M."/>
            <person name="Riley R."/>
            <person name="Salamov A.A."/>
            <person name="Hoffmeister D."/>
            <person name="Schwenk D."/>
            <person name="Hadar Y."/>
            <person name="Yarden O."/>
            <person name="de Vries R.P."/>
            <person name="Wiebenga A."/>
            <person name="Stenlid J."/>
            <person name="Eastwood D."/>
            <person name="Grigoriev I.V."/>
            <person name="Berka R.M."/>
            <person name="Blanchette R.A."/>
            <person name="Kersten P."/>
            <person name="Martinez A.T."/>
            <person name="Vicuna R."/>
            <person name="Cullen D."/>
        </authorList>
    </citation>
    <scope>NUCLEOTIDE SEQUENCE [LARGE SCALE GENOMIC DNA]</scope>
    <source>
        <strain evidence="12 13">B</strain>
    </source>
</reference>
<protein>
    <recommendedName>
        <fullName evidence="1">non-specific serine/threonine protein kinase</fullName>
        <ecNumber evidence="1">2.7.11.1</ecNumber>
    </recommendedName>
</protein>
<dbReference type="SUPFAM" id="SSF56112">
    <property type="entry name" value="Protein kinase-like (PK-like)"/>
    <property type="match status" value="1"/>
</dbReference>
<accession>M2QPY6</accession>
<feature type="domain" description="Protein kinase" evidence="11">
    <location>
        <begin position="1"/>
        <end position="197"/>
    </location>
</feature>
<organism evidence="12 13">
    <name type="scientific">Ceriporiopsis subvermispora (strain B)</name>
    <name type="common">White-rot fungus</name>
    <name type="synonym">Gelatoporia subvermispora</name>
    <dbReference type="NCBI Taxonomy" id="914234"/>
    <lineage>
        <taxon>Eukaryota</taxon>
        <taxon>Fungi</taxon>
        <taxon>Dikarya</taxon>
        <taxon>Basidiomycota</taxon>
        <taxon>Agaricomycotina</taxon>
        <taxon>Agaricomycetes</taxon>
        <taxon>Polyporales</taxon>
        <taxon>Gelatoporiaceae</taxon>
        <taxon>Gelatoporia</taxon>
    </lineage>
</organism>
<keyword evidence="4 9" id="KW-0547">Nucleotide-binding</keyword>
<evidence type="ECO:0000256" key="9">
    <source>
        <dbReference type="PROSITE-ProRule" id="PRU10141"/>
    </source>
</evidence>
<dbReference type="InterPro" id="IPR011009">
    <property type="entry name" value="Kinase-like_dom_sf"/>
</dbReference>
<evidence type="ECO:0000313" key="13">
    <source>
        <dbReference type="Proteomes" id="UP000016930"/>
    </source>
</evidence>
<dbReference type="GO" id="GO:0005524">
    <property type="term" value="F:ATP binding"/>
    <property type="evidence" value="ECO:0007669"/>
    <property type="project" value="UniProtKB-UniRule"/>
</dbReference>
<gene>
    <name evidence="12" type="ORF">CERSUDRAFT_140607</name>
</gene>
<evidence type="ECO:0000259" key="11">
    <source>
        <dbReference type="PROSITE" id="PS50011"/>
    </source>
</evidence>
<dbReference type="OrthoDB" id="1668230at2759"/>
<dbReference type="InterPro" id="IPR017441">
    <property type="entry name" value="Protein_kinase_ATP_BS"/>
</dbReference>
<evidence type="ECO:0000256" key="10">
    <source>
        <dbReference type="RuleBase" id="RU000304"/>
    </source>
</evidence>
<dbReference type="PROSITE" id="PS00108">
    <property type="entry name" value="PROTEIN_KINASE_ST"/>
    <property type="match status" value="1"/>
</dbReference>
<keyword evidence="13" id="KW-1185">Reference proteome</keyword>
<evidence type="ECO:0000256" key="1">
    <source>
        <dbReference type="ARBA" id="ARBA00012513"/>
    </source>
</evidence>
<name>M2QPY6_CERS8</name>
<dbReference type="GO" id="GO:0004674">
    <property type="term" value="F:protein serine/threonine kinase activity"/>
    <property type="evidence" value="ECO:0007669"/>
    <property type="project" value="UniProtKB-KW"/>
</dbReference>
<dbReference type="EC" id="2.7.11.1" evidence="1"/>
<comment type="catalytic activity">
    <reaction evidence="7">
        <text>L-threonyl-[protein] + ATP = O-phospho-L-threonyl-[protein] + ADP + H(+)</text>
        <dbReference type="Rhea" id="RHEA:46608"/>
        <dbReference type="Rhea" id="RHEA-COMP:11060"/>
        <dbReference type="Rhea" id="RHEA-COMP:11605"/>
        <dbReference type="ChEBI" id="CHEBI:15378"/>
        <dbReference type="ChEBI" id="CHEBI:30013"/>
        <dbReference type="ChEBI" id="CHEBI:30616"/>
        <dbReference type="ChEBI" id="CHEBI:61977"/>
        <dbReference type="ChEBI" id="CHEBI:456216"/>
        <dbReference type="EC" id="2.7.11.1"/>
    </reaction>
</comment>
<dbReference type="InterPro" id="IPR050236">
    <property type="entry name" value="Ser_Thr_kinase_AGC"/>
</dbReference>
<dbReference type="InterPro" id="IPR000719">
    <property type="entry name" value="Prot_kinase_dom"/>
</dbReference>
<feature type="binding site" evidence="9">
    <location>
        <position position="25"/>
    </location>
    <ligand>
        <name>ATP</name>
        <dbReference type="ChEBI" id="CHEBI:30616"/>
    </ligand>
</feature>
<dbReference type="Pfam" id="PF00069">
    <property type="entry name" value="Pkinase"/>
    <property type="match status" value="1"/>
</dbReference>
<keyword evidence="2 10" id="KW-0723">Serine/threonine-protein kinase</keyword>
<dbReference type="Proteomes" id="UP000016930">
    <property type="component" value="Unassembled WGS sequence"/>
</dbReference>
<evidence type="ECO:0000256" key="3">
    <source>
        <dbReference type="ARBA" id="ARBA00022679"/>
    </source>
</evidence>
<evidence type="ECO:0000256" key="4">
    <source>
        <dbReference type="ARBA" id="ARBA00022741"/>
    </source>
</evidence>
<evidence type="ECO:0000256" key="6">
    <source>
        <dbReference type="ARBA" id="ARBA00022840"/>
    </source>
</evidence>
<evidence type="ECO:0000256" key="2">
    <source>
        <dbReference type="ARBA" id="ARBA00022527"/>
    </source>
</evidence>
<dbReference type="Gene3D" id="3.30.200.20">
    <property type="entry name" value="Phosphorylase Kinase, domain 1"/>
    <property type="match status" value="1"/>
</dbReference>
<dbReference type="SMART" id="SM00220">
    <property type="entry name" value="S_TKc"/>
    <property type="match status" value="1"/>
</dbReference>
<keyword evidence="5" id="KW-0418">Kinase</keyword>